<accession>A0A3B1A3R9</accession>
<organism evidence="6">
    <name type="scientific">hydrothermal vent metagenome</name>
    <dbReference type="NCBI Taxonomy" id="652676"/>
    <lineage>
        <taxon>unclassified sequences</taxon>
        <taxon>metagenomes</taxon>
        <taxon>ecological metagenomes</taxon>
    </lineage>
</organism>
<dbReference type="SUPFAM" id="SSF51126">
    <property type="entry name" value="Pectin lyase-like"/>
    <property type="match status" value="1"/>
</dbReference>
<evidence type="ECO:0008006" key="7">
    <source>
        <dbReference type="Google" id="ProtNLM"/>
    </source>
</evidence>
<feature type="compositionally biased region" description="Acidic residues" evidence="5">
    <location>
        <begin position="832"/>
        <end position="842"/>
    </location>
</feature>
<keyword evidence="3" id="KW-0732">Signal</keyword>
<evidence type="ECO:0000256" key="5">
    <source>
        <dbReference type="SAM" id="MobiDB-lite"/>
    </source>
</evidence>
<feature type="region of interest" description="Disordered" evidence="5">
    <location>
        <begin position="832"/>
        <end position="885"/>
    </location>
</feature>
<dbReference type="GO" id="GO:0005509">
    <property type="term" value="F:calcium ion binding"/>
    <property type="evidence" value="ECO:0007669"/>
    <property type="project" value="InterPro"/>
</dbReference>
<reference evidence="6" key="1">
    <citation type="submission" date="2018-06" db="EMBL/GenBank/DDBJ databases">
        <authorList>
            <person name="Zhirakovskaya E."/>
        </authorList>
    </citation>
    <scope>NUCLEOTIDE SEQUENCE</scope>
</reference>
<dbReference type="PROSITE" id="PS51257">
    <property type="entry name" value="PROKAR_LIPOPROTEIN"/>
    <property type="match status" value="1"/>
</dbReference>
<evidence type="ECO:0000256" key="2">
    <source>
        <dbReference type="ARBA" id="ARBA00022525"/>
    </source>
</evidence>
<feature type="compositionally biased region" description="Acidic residues" evidence="5">
    <location>
        <begin position="951"/>
        <end position="960"/>
    </location>
</feature>
<dbReference type="InterPro" id="IPR011050">
    <property type="entry name" value="Pectin_lyase_fold/virulence"/>
</dbReference>
<evidence type="ECO:0000256" key="1">
    <source>
        <dbReference type="ARBA" id="ARBA00004613"/>
    </source>
</evidence>
<dbReference type="InterPro" id="IPR028974">
    <property type="entry name" value="TSP_type-3_rpt"/>
</dbReference>
<evidence type="ECO:0000256" key="4">
    <source>
        <dbReference type="ARBA" id="ARBA00022837"/>
    </source>
</evidence>
<feature type="compositionally biased region" description="Acidic residues" evidence="5">
    <location>
        <begin position="927"/>
        <end position="937"/>
    </location>
</feature>
<dbReference type="PANTHER" id="PTHR37467:SF1">
    <property type="entry name" value="EXPORTED CALCIUM-BINDING GLYCOPROTEIN"/>
    <property type="match status" value="1"/>
</dbReference>
<feature type="region of interest" description="Disordered" evidence="5">
    <location>
        <begin position="917"/>
        <end position="965"/>
    </location>
</feature>
<name>A0A3B1A3R9_9ZZZZ</name>
<gene>
    <name evidence="6" type="ORF">MNBD_GAMMA21-73</name>
</gene>
<dbReference type="EMBL" id="UOFR01000076">
    <property type="protein sequence ID" value="VAX00406.1"/>
    <property type="molecule type" value="Genomic_DNA"/>
</dbReference>
<evidence type="ECO:0000313" key="6">
    <source>
        <dbReference type="EMBL" id="VAX00406.1"/>
    </source>
</evidence>
<comment type="subcellular location">
    <subcellularLocation>
        <location evidence="1">Secreted</location>
    </subcellularLocation>
</comment>
<dbReference type="InterPro" id="IPR059100">
    <property type="entry name" value="TSP3_bac"/>
</dbReference>
<dbReference type="InterPro" id="IPR053180">
    <property type="entry name" value="Ca-binding_acidic-repeat"/>
</dbReference>
<dbReference type="Pfam" id="PF18884">
    <property type="entry name" value="TSP3_bac"/>
    <property type="match status" value="7"/>
</dbReference>
<feature type="compositionally biased region" description="Acidic residues" evidence="5">
    <location>
        <begin position="854"/>
        <end position="864"/>
    </location>
</feature>
<protein>
    <recommendedName>
        <fullName evidence="7">DUF1565 domain-containing protein</fullName>
    </recommendedName>
</protein>
<sequence>MLSRIVSQYIFVFFLFIVSAYASAACDSTLPVQSVRDDVLVVINDNSIDSCEVGRYYAVQRGLGQNNVLHVKTPANYFIDWTDFKILRDQIIQNMQQRIVALDPTFVPVVCTDGDIPFYCQASMDQLRANTKLRYIVMTKGVPSRVRVDGSILWFPTAPTSIDNYFKYWLVNYFANDIAFTTISKNRAKAFADGRTIRPVEPSIDNELIVGRIDGITVESAKSLIDRTQTAEANGLYGKVYSFTGYSGLNGPTGMRWKDYSQGNKNIYDGTGDPWRYQFGIFGESAAECSDYKDPNNYLNFSQTDSRGKAPQSCTLKLSVGVNGGNDVPPARASSRQPLADDAFWYMGYLDGQPTTGNFTEFLNWRRDSSCSNTLCSDLPASEQAACQAASTDVYKEIDTRCVGVAEGFIGYNYQSFPVSFLHIAPTGWNTGTAEGFKTGRAIVREDTGFDDNQSLWYQNNEEIATPLCYASSDFTLAANTDCSSELLMNFSQLINFPAVQTSDAAAPDQYRVRFKYNVVNLNKAITLRAYMQVTELATNKRVTYKRVNATIAIPASTTTDWQDAEAIITFDHTNSKHSVDWDGTYKKVSIFLASSTTFAGAVGVDNVLLEKLDPAGVAAATPIALVNPAFDQGHNQVTTGDHAANFLSRLNGVGFWGSLSHHQSGGHSFSLHTLETMVYFMRGLPLGDAVWFAENYNSGILYGDPLYSPVAIKFAKINQPYDFILNTEGVSLQGHTVNGRDASVVTTNYQVDYCPGSDFFDCDRQNSWQSAGLTGAGGQENTLLGDWHTSSLVTGAYTLRLAVTSNNQLTGRSQTFYDFYPVTIVSETSDFDGDGVSDADELAAGLNPTNPDTDGDGLSDGDEVNVYGSNPTNIDTDGDGIQDKLEVDNGLDLLDASDAQADNDGDGLDNSTEVLELRTDPNNADTDSDGLSDGEEVNTYSTNPLRADSDNDGLNDGEELANNTDPLLMADRDLDGMSDDWETVRGTQASVGDARVDVDGDGVDNIIEFSRNTLPLDAASVPMVITVYADSVNGDDAVGDGSVVNPYATFSRAYNAVMAGDSMFLAAGSYDSGFLFLNKMVSIEGPADRSAILTIPWLYAFGPSWGGFSGLKLNTGSFLNFQSGRNLIFSNVELNMQGTLQMGVNTMILFDHVLMTNAGSAPVAVRAADVASGTANQTVLDIRNSTIAGFPLGIDWNQGIFFRVNDSILANTVDLQDAQRFNIRNSLISDGQFADFGSNLAGDPQFVDVAAGDYHLLATSPGVDTANPFVSAADEPNSVRLNMGFYGGTTEAALAQDNDGDGLPDGWETAVGLNSADPLDRLGDNDGDGINNSLEYRSGTSPTIATSRRGLAYWLLNPNQLKGNLEVMALVDGSFFFNPGFVQLNQFETTSIDTTSLSVGHRMSSNQPLSIANATDGTDMPVPEWFAGHQFVLPHVRNAHRYHLLSPYGDAQVRINVDGSEQVVSVPRNEVVVFEAGSDNTRSGTVRSDLPILITHTAYVGTQTRDVYAVPPVANAVSGIYSRFVYVGALEDNTQITVVDSNGVSTAYVLNAGGRRLIIGGGVRQGEGLALRISADKPIAALQAADSDGIEATAFWDSIYSGRRYGLPIDTQYAAVVCQQASDISLYDAAGTILATQSCVPGAAGQPGKAYFGSASNGVNIPAGSYLIGSTPFYLMFEASGSNDEKNILGHL</sequence>
<dbReference type="PANTHER" id="PTHR37467">
    <property type="entry name" value="EXPORTED CALCIUM-BINDING GLYCOPROTEIN-RELATED"/>
    <property type="match status" value="1"/>
</dbReference>
<keyword evidence="2" id="KW-0964">Secreted</keyword>
<dbReference type="Gene3D" id="4.10.1080.10">
    <property type="entry name" value="TSP type-3 repeat"/>
    <property type="match status" value="1"/>
</dbReference>
<proteinExistence type="predicted"/>
<keyword evidence="4" id="KW-0106">Calcium</keyword>
<dbReference type="SUPFAM" id="SSF103647">
    <property type="entry name" value="TSP type-3 repeat"/>
    <property type="match status" value="1"/>
</dbReference>
<evidence type="ECO:0000256" key="3">
    <source>
        <dbReference type="ARBA" id="ARBA00022729"/>
    </source>
</evidence>